<dbReference type="Proteomes" id="UP000078516">
    <property type="component" value="Unassembled WGS sequence"/>
</dbReference>
<feature type="transmembrane region" description="Helical" evidence="1">
    <location>
        <begin position="56"/>
        <end position="77"/>
    </location>
</feature>
<keyword evidence="4" id="KW-1185">Reference proteome</keyword>
<evidence type="ECO:0000313" key="3">
    <source>
        <dbReference type="EMBL" id="OAQ55133.1"/>
    </source>
</evidence>
<gene>
    <name evidence="3" type="ORF">A6E74_09720</name>
    <name evidence="2" type="ORF">ETH01_16590</name>
</gene>
<dbReference type="PATRIC" id="fig|417368.6.peg.444"/>
<sequence length="114" mass="13527">MFEILTVFLVYLFSLNIAAFFGVALLTLFFQIKKRSQGMQREKWTKYFEKIGPKGLLIRLYVSYMLALSLLAAINYVSFFNYSLPYTFTLLIAGFFHLTYKYQLNKDHLKHTFH</sequence>
<reference evidence="3 4" key="1">
    <citation type="submission" date="2016-04" db="EMBL/GenBank/DDBJ databases">
        <title>Draft genome of an Enterococcus thailandicus strain isolated from bovine feces.</title>
        <authorList>
            <person name="Beukers A.G."/>
            <person name="Zaheer R."/>
            <person name="Goji N."/>
            <person name="Cook S.R."/>
            <person name="Amoako K."/>
            <person name="Chaves A.V."/>
            <person name="Ward M.P."/>
            <person name="Mcallister T.A."/>
        </authorList>
    </citation>
    <scope>NUCLEOTIDE SEQUENCE [LARGE SCALE GENOMIC DNA]</scope>
    <source>
        <strain evidence="3 4">F0711D 46</strain>
    </source>
</reference>
<keyword evidence="1" id="KW-0812">Transmembrane</keyword>
<evidence type="ECO:0000256" key="1">
    <source>
        <dbReference type="SAM" id="Phobius"/>
    </source>
</evidence>
<accession>A0A179EQM9</accession>
<evidence type="ECO:0000313" key="2">
    <source>
        <dbReference type="EMBL" id="GEK37372.1"/>
    </source>
</evidence>
<dbReference type="OrthoDB" id="2193966at2"/>
<dbReference type="AlphaFoldDB" id="A0A179EQM9"/>
<keyword evidence="1" id="KW-0472">Membrane</keyword>
<comment type="caution">
    <text evidence="3">The sequence shown here is derived from an EMBL/GenBank/DDBJ whole genome shotgun (WGS) entry which is preliminary data.</text>
</comment>
<dbReference type="Proteomes" id="UP000321361">
    <property type="component" value="Unassembled WGS sequence"/>
</dbReference>
<dbReference type="RefSeq" id="WP_067484577.1">
    <property type="nucleotide sequence ID" value="NZ_BJUG01000008.1"/>
</dbReference>
<feature type="transmembrane region" description="Helical" evidence="1">
    <location>
        <begin position="6"/>
        <end position="30"/>
    </location>
</feature>
<name>A0A179EQM9_ENTTH</name>
<dbReference type="EMBL" id="BJUG01000008">
    <property type="protein sequence ID" value="GEK37372.1"/>
    <property type="molecule type" value="Genomic_DNA"/>
</dbReference>
<proteinExistence type="predicted"/>
<dbReference type="KEGG" id="eth:CK496_11930"/>
<evidence type="ECO:0000313" key="4">
    <source>
        <dbReference type="Proteomes" id="UP000078516"/>
    </source>
</evidence>
<protein>
    <submittedName>
        <fullName evidence="3">Uncharacterized protein</fullName>
    </submittedName>
</protein>
<feature type="transmembrane region" description="Helical" evidence="1">
    <location>
        <begin position="83"/>
        <end position="100"/>
    </location>
</feature>
<keyword evidence="1" id="KW-1133">Transmembrane helix</keyword>
<evidence type="ECO:0000313" key="5">
    <source>
        <dbReference type="Proteomes" id="UP000321361"/>
    </source>
</evidence>
<dbReference type="GeneID" id="77488346"/>
<reference evidence="2 5" key="2">
    <citation type="submission" date="2019-07" db="EMBL/GenBank/DDBJ databases">
        <title>Whole genome shotgun sequence of Enterococcus thailandicus NBRC 101867.</title>
        <authorList>
            <person name="Hosoyama A."/>
            <person name="Uohara A."/>
            <person name="Ohji S."/>
            <person name="Ichikawa N."/>
        </authorList>
    </citation>
    <scope>NUCLEOTIDE SEQUENCE [LARGE SCALE GENOMIC DNA]</scope>
    <source>
        <strain evidence="2 5">NBRC 101867</strain>
    </source>
</reference>
<dbReference type="EMBL" id="LWMN01000015">
    <property type="protein sequence ID" value="OAQ55133.1"/>
    <property type="molecule type" value="Genomic_DNA"/>
</dbReference>
<organism evidence="3 4">
    <name type="scientific">Enterococcus thailandicus</name>
    <dbReference type="NCBI Taxonomy" id="417368"/>
    <lineage>
        <taxon>Bacteria</taxon>
        <taxon>Bacillati</taxon>
        <taxon>Bacillota</taxon>
        <taxon>Bacilli</taxon>
        <taxon>Lactobacillales</taxon>
        <taxon>Enterococcaceae</taxon>
        <taxon>Enterococcus</taxon>
    </lineage>
</organism>